<dbReference type="RefSeq" id="XP_060430896.1">
    <property type="nucleotide sequence ID" value="XM_060572231.1"/>
</dbReference>
<gene>
    <name evidence="1" type="ORF">BDP55DRAFT_630978</name>
</gene>
<comment type="caution">
    <text evidence="1">The sequence shown here is derived from an EMBL/GenBank/DDBJ whole genome shotgun (WGS) entry which is preliminary data.</text>
</comment>
<dbReference type="Proteomes" id="UP001224890">
    <property type="component" value="Unassembled WGS sequence"/>
</dbReference>
<evidence type="ECO:0000313" key="1">
    <source>
        <dbReference type="EMBL" id="KAK1676893.1"/>
    </source>
</evidence>
<proteinExistence type="predicted"/>
<reference evidence="1" key="1">
    <citation type="submission" date="2021-06" db="EMBL/GenBank/DDBJ databases">
        <title>Comparative genomics, transcriptomics and evolutionary studies reveal genomic signatures of adaptation to plant cell wall in hemibiotrophic fungi.</title>
        <authorList>
            <consortium name="DOE Joint Genome Institute"/>
            <person name="Baroncelli R."/>
            <person name="Diaz J.F."/>
            <person name="Benocci T."/>
            <person name="Peng M."/>
            <person name="Battaglia E."/>
            <person name="Haridas S."/>
            <person name="Andreopoulos W."/>
            <person name="Labutti K."/>
            <person name="Pangilinan J."/>
            <person name="Floch G.L."/>
            <person name="Makela M.R."/>
            <person name="Henrissat B."/>
            <person name="Grigoriev I.V."/>
            <person name="Crouch J.A."/>
            <person name="De Vries R.P."/>
            <person name="Sukno S.A."/>
            <person name="Thon M.R."/>
        </authorList>
    </citation>
    <scope>NUCLEOTIDE SEQUENCE</scope>
    <source>
        <strain evidence="1">CBS 193.32</strain>
    </source>
</reference>
<sequence>MTSGIINPNGLFLDFYVMNGIPELGEDDGKTSLSLQVLENNMTFCAILMNFKEGQPPTGIPLTAALTRLAQIVLPSLVPEIWGRGYTRMKDVLPRYLSAGHSMGCVIDDENRGNVIGDLFEAMSKLRCLSLKKLTFEQWQYFRNTPFETKITEYPILCGGSSYGYHTDFASFLQNNLWPRNTGSAVNTKPDGTLVVSVPATTVEYFGFAETNLDLLTQSSVLCHNDLEPRNLVVEKISTERGEEFKLMAILNWDQAGF</sequence>
<keyword evidence="2" id="KW-1185">Reference proteome</keyword>
<dbReference type="EMBL" id="JAHMHR010000016">
    <property type="protein sequence ID" value="KAK1676893.1"/>
    <property type="molecule type" value="Genomic_DNA"/>
</dbReference>
<protein>
    <recommendedName>
        <fullName evidence="3">Aminoglycoside phosphotransferase domain-containing protein</fullName>
    </recommendedName>
</protein>
<dbReference type="AlphaFoldDB" id="A0AAJ0AN09"/>
<organism evidence="1 2">
    <name type="scientific">Colletotrichum godetiae</name>
    <dbReference type="NCBI Taxonomy" id="1209918"/>
    <lineage>
        <taxon>Eukaryota</taxon>
        <taxon>Fungi</taxon>
        <taxon>Dikarya</taxon>
        <taxon>Ascomycota</taxon>
        <taxon>Pezizomycotina</taxon>
        <taxon>Sordariomycetes</taxon>
        <taxon>Hypocreomycetidae</taxon>
        <taxon>Glomerellales</taxon>
        <taxon>Glomerellaceae</taxon>
        <taxon>Colletotrichum</taxon>
        <taxon>Colletotrichum acutatum species complex</taxon>
    </lineage>
</organism>
<dbReference type="GeneID" id="85456757"/>
<evidence type="ECO:0000313" key="2">
    <source>
        <dbReference type="Proteomes" id="UP001224890"/>
    </source>
</evidence>
<name>A0AAJ0AN09_9PEZI</name>
<evidence type="ECO:0008006" key="3">
    <source>
        <dbReference type="Google" id="ProtNLM"/>
    </source>
</evidence>
<accession>A0AAJ0AN09</accession>